<comment type="caution">
    <text evidence="1">The sequence shown here is derived from an EMBL/GenBank/DDBJ whole genome shotgun (WGS) entry which is preliminary data.</text>
</comment>
<dbReference type="AlphaFoldDB" id="A0A0F9DST2"/>
<dbReference type="Gene3D" id="3.30.460.40">
    <property type="match status" value="1"/>
</dbReference>
<dbReference type="InterPro" id="IPR043519">
    <property type="entry name" value="NT_sf"/>
</dbReference>
<sequence>MKTEKDYEEFLELLNKHNVRYCIVGAFALALHARPRYTKDLDILIEPTTDNAKKLLIALDEFGFGSLKLAVEDFSTRGNIIQLGYEPVRIDIITSIKGLEFADIWESRIQGPYGKQTVNFIDRQNLIRSKKLSNRAQDKADLELLLSES</sequence>
<evidence type="ECO:0000313" key="1">
    <source>
        <dbReference type="EMBL" id="KKL64893.1"/>
    </source>
</evidence>
<dbReference type="SUPFAM" id="SSF81301">
    <property type="entry name" value="Nucleotidyltransferase"/>
    <property type="match status" value="1"/>
</dbReference>
<accession>A0A0F9DST2</accession>
<protein>
    <submittedName>
        <fullName evidence="1">Uncharacterized protein</fullName>
    </submittedName>
</protein>
<reference evidence="1" key="1">
    <citation type="journal article" date="2015" name="Nature">
        <title>Complex archaea that bridge the gap between prokaryotes and eukaryotes.</title>
        <authorList>
            <person name="Spang A."/>
            <person name="Saw J.H."/>
            <person name="Jorgensen S.L."/>
            <person name="Zaremba-Niedzwiedzka K."/>
            <person name="Martijn J."/>
            <person name="Lind A.E."/>
            <person name="van Eijk R."/>
            <person name="Schleper C."/>
            <person name="Guy L."/>
            <person name="Ettema T.J."/>
        </authorList>
    </citation>
    <scope>NUCLEOTIDE SEQUENCE</scope>
</reference>
<name>A0A0F9DST2_9ZZZZ</name>
<dbReference type="EMBL" id="LAZR01027703">
    <property type="protein sequence ID" value="KKL64893.1"/>
    <property type="molecule type" value="Genomic_DNA"/>
</dbReference>
<gene>
    <name evidence="1" type="ORF">LCGC14_2160410</name>
</gene>
<proteinExistence type="predicted"/>
<organism evidence="1">
    <name type="scientific">marine sediment metagenome</name>
    <dbReference type="NCBI Taxonomy" id="412755"/>
    <lineage>
        <taxon>unclassified sequences</taxon>
        <taxon>metagenomes</taxon>
        <taxon>ecological metagenomes</taxon>
    </lineage>
</organism>